<sequence>MDYDALAAELRTLRENVPGITDTVIAASDGIPIIADVARPVDPAHISALAAADHGIARQAAEVIGLGALSQTVVFGSEGYMAVYAISRMALMVVLGDRGLNLGRLLYESRPVIERVGAILTPPAGRAPNDGRGRVAAMVETSLAGSP</sequence>
<dbReference type="RefSeq" id="WP_343936767.1">
    <property type="nucleotide sequence ID" value="NZ_BAAABU010000015.1"/>
</dbReference>
<gene>
    <name evidence="2" type="ORF">GCM10010492_54590</name>
</gene>
<accession>A0ABN0UEH2</accession>
<feature type="domain" description="Roadblock/LAMTOR2" evidence="1">
    <location>
        <begin position="7"/>
        <end position="96"/>
    </location>
</feature>
<reference evidence="2 3" key="1">
    <citation type="journal article" date="2019" name="Int. J. Syst. Evol. Microbiol.">
        <title>The Global Catalogue of Microorganisms (GCM) 10K type strain sequencing project: providing services to taxonomists for standard genome sequencing and annotation.</title>
        <authorList>
            <consortium name="The Broad Institute Genomics Platform"/>
            <consortium name="The Broad Institute Genome Sequencing Center for Infectious Disease"/>
            <person name="Wu L."/>
            <person name="Ma J."/>
        </authorList>
    </citation>
    <scope>NUCLEOTIDE SEQUENCE [LARGE SCALE GENOMIC DNA]</scope>
    <source>
        <strain evidence="2 3">JCM 3380</strain>
    </source>
</reference>
<proteinExistence type="predicted"/>
<dbReference type="PANTHER" id="PTHR36222:SF1">
    <property type="entry name" value="SERINE PROTEASE INHIBITOR RV3364C"/>
    <property type="match status" value="1"/>
</dbReference>
<protein>
    <submittedName>
        <fullName evidence="2">Roadblock/LC7 domain-containing protein</fullName>
    </submittedName>
</protein>
<dbReference type="EMBL" id="BAAABU010000015">
    <property type="protein sequence ID" value="GAA0247921.1"/>
    <property type="molecule type" value="Genomic_DNA"/>
</dbReference>
<dbReference type="SUPFAM" id="SSF103196">
    <property type="entry name" value="Roadblock/LC7 domain"/>
    <property type="match status" value="1"/>
</dbReference>
<evidence type="ECO:0000313" key="3">
    <source>
        <dbReference type="Proteomes" id="UP001500416"/>
    </source>
</evidence>
<organism evidence="2 3">
    <name type="scientific">Saccharothrix mutabilis subsp. mutabilis</name>
    <dbReference type="NCBI Taxonomy" id="66855"/>
    <lineage>
        <taxon>Bacteria</taxon>
        <taxon>Bacillati</taxon>
        <taxon>Actinomycetota</taxon>
        <taxon>Actinomycetes</taxon>
        <taxon>Pseudonocardiales</taxon>
        <taxon>Pseudonocardiaceae</taxon>
        <taxon>Saccharothrix</taxon>
    </lineage>
</organism>
<dbReference type="PANTHER" id="PTHR36222">
    <property type="entry name" value="SERINE PROTEASE INHIBITOR RV3364C"/>
    <property type="match status" value="1"/>
</dbReference>
<evidence type="ECO:0000259" key="1">
    <source>
        <dbReference type="SMART" id="SM00960"/>
    </source>
</evidence>
<name>A0ABN0UEH2_9PSEU</name>
<dbReference type="SMART" id="SM00960">
    <property type="entry name" value="Robl_LC7"/>
    <property type="match status" value="1"/>
</dbReference>
<comment type="caution">
    <text evidence="2">The sequence shown here is derived from an EMBL/GenBank/DDBJ whole genome shotgun (WGS) entry which is preliminary data.</text>
</comment>
<dbReference type="Gene3D" id="3.30.450.30">
    <property type="entry name" value="Dynein light chain 2a, cytoplasmic"/>
    <property type="match status" value="1"/>
</dbReference>
<keyword evidence="3" id="KW-1185">Reference proteome</keyword>
<evidence type="ECO:0000313" key="2">
    <source>
        <dbReference type="EMBL" id="GAA0247921.1"/>
    </source>
</evidence>
<dbReference type="Pfam" id="PF03259">
    <property type="entry name" value="Robl_LC7"/>
    <property type="match status" value="1"/>
</dbReference>
<dbReference type="Proteomes" id="UP001500416">
    <property type="component" value="Unassembled WGS sequence"/>
</dbReference>
<dbReference type="InterPro" id="IPR053141">
    <property type="entry name" value="Mycobact_SerProt_Inhib_Rv3364c"/>
</dbReference>
<dbReference type="InterPro" id="IPR004942">
    <property type="entry name" value="Roadblock/LAMTOR2_dom"/>
</dbReference>